<dbReference type="EMBL" id="AGVY01000270">
    <property type="protein sequence ID" value="EHN01700.1"/>
    <property type="molecule type" value="Genomic_DNA"/>
</dbReference>
<dbReference type="Proteomes" id="UP000009009">
    <property type="component" value="Unassembled WGS sequence"/>
</dbReference>
<dbReference type="OrthoDB" id="4062049at2759"/>
<evidence type="ECO:0000313" key="1">
    <source>
        <dbReference type="EMBL" id="EHN01700.1"/>
    </source>
</evidence>
<evidence type="ECO:0000313" key="2">
    <source>
        <dbReference type="Proteomes" id="UP000009009"/>
    </source>
</evidence>
<keyword evidence="2" id="KW-1185">Reference proteome</keyword>
<accession>H0GWW3</accession>
<organism evidence="1 2">
    <name type="scientific">Saccharomyces cerevisiae x Saccharomyces kudriavzevii (strain VIN7)</name>
    <name type="common">Yeast</name>
    <dbReference type="NCBI Taxonomy" id="1095631"/>
    <lineage>
        <taxon>Eukaryota</taxon>
        <taxon>Fungi</taxon>
        <taxon>Dikarya</taxon>
        <taxon>Ascomycota</taxon>
        <taxon>Saccharomycotina</taxon>
        <taxon>Saccharomycetes</taxon>
        <taxon>Saccharomycetales</taxon>
        <taxon>Saccharomycetaceae</taxon>
        <taxon>Saccharomyces</taxon>
    </lineage>
</organism>
<comment type="caution">
    <text evidence="1">The sequence shown here is derived from an EMBL/GenBank/DDBJ whole genome shotgun (WGS) entry which is preliminary data.</text>
</comment>
<proteinExistence type="predicted"/>
<protein>
    <submittedName>
        <fullName evidence="1">Pet130p</fullName>
    </submittedName>
</protein>
<reference evidence="1 2" key="1">
    <citation type="journal article" date="2012" name="FEMS Yeast Res.">
        <title>The genome sequence of the wine yeast VIN7 reveals an allotriploid hybrid genome with Saccharomyces cerevisiae and Saccharomyces kudriavzevii origins.</title>
        <authorList>
            <person name="Borneman A.R."/>
            <person name="Desany B.A."/>
            <person name="Riches D."/>
            <person name="Affourtit J.P."/>
            <person name="Forgan A.H."/>
            <person name="Pretorius I.S."/>
            <person name="Egholm M."/>
            <person name="Chambers P.J."/>
        </authorList>
    </citation>
    <scope>NUCLEOTIDE SEQUENCE [LARGE SCALE GENOMIC DNA]</scope>
    <source>
        <strain evidence="1 2">VIN7</strain>
    </source>
</reference>
<sequence>MTFIKEWCRLNGDKAIWEYNGLKKFLSGTSPTVKGKSEKGLLDKSGRSTAGTAKDGYYLYIVKIFPDKDTLNEFKEDVSRSVQKVANLNWDKFLTPKKCPKDKSWVEAFNDSVNVQTINRILEISKFPFELKREQLKN</sequence>
<gene>
    <name evidence="1" type="ORF">VIN7_8018</name>
</gene>
<dbReference type="AlphaFoldDB" id="H0GWW3"/>
<dbReference type="HOGENOM" id="CLU_1856438_0_0_1"/>
<name>H0GWW3_SACCK</name>
<dbReference type="PhylomeDB" id="H0GWW3"/>